<reference evidence="3" key="1">
    <citation type="submission" date="2018-05" db="EMBL/GenBank/DDBJ databases">
        <title>Genome Sequencing of selected type strains of the family Eggerthellaceae.</title>
        <authorList>
            <person name="Danylec N."/>
            <person name="Stoll D.A."/>
            <person name="Doetsch A."/>
            <person name="Huch M."/>
        </authorList>
    </citation>
    <scope>NUCLEOTIDE SEQUENCE [LARGE SCALE GENOMIC DNA]</scope>
    <source>
        <strain evidence="3">DSM 17537</strain>
    </source>
</reference>
<proteinExistence type="predicted"/>
<feature type="transmembrane region" description="Helical" evidence="1">
    <location>
        <begin position="12"/>
        <end position="31"/>
    </location>
</feature>
<organism evidence="2 3">
    <name type="scientific">Slackia faecicanis</name>
    <dbReference type="NCBI Taxonomy" id="255723"/>
    <lineage>
        <taxon>Bacteria</taxon>
        <taxon>Bacillati</taxon>
        <taxon>Actinomycetota</taxon>
        <taxon>Coriobacteriia</taxon>
        <taxon>Eggerthellales</taxon>
        <taxon>Eggerthellaceae</taxon>
        <taxon>Slackia</taxon>
    </lineage>
</organism>
<protein>
    <submittedName>
        <fullName evidence="2">Uncharacterized protein</fullName>
    </submittedName>
</protein>
<gene>
    <name evidence="2" type="ORF">DMP07_02995</name>
</gene>
<keyword evidence="3" id="KW-1185">Reference proteome</keyword>
<dbReference type="EMBL" id="QICB01000002">
    <property type="protein sequence ID" value="RNL20571.1"/>
    <property type="molecule type" value="Genomic_DNA"/>
</dbReference>
<dbReference type="AlphaFoldDB" id="A0A3N0AFQ9"/>
<dbReference type="Proteomes" id="UP000267368">
    <property type="component" value="Unassembled WGS sequence"/>
</dbReference>
<dbReference type="OrthoDB" id="9904302at2"/>
<accession>A0A3N0AFQ9</accession>
<comment type="caution">
    <text evidence="2">The sequence shown here is derived from an EMBL/GenBank/DDBJ whole genome shotgun (WGS) entry which is preliminary data.</text>
</comment>
<keyword evidence="1" id="KW-0472">Membrane</keyword>
<evidence type="ECO:0000313" key="3">
    <source>
        <dbReference type="Proteomes" id="UP000267368"/>
    </source>
</evidence>
<evidence type="ECO:0000313" key="2">
    <source>
        <dbReference type="EMBL" id="RNL20571.1"/>
    </source>
</evidence>
<sequence length="169" mass="18919">MDGREESGLTRRGFIVLATSAFGAFFIKPSFAKASDSGKKYLVSVQTIGYGYLWPKEWIDEDDESIFGPDPVEMQREALGPGSILHFERDSSIPEDAAWLDVVTSDGDKLCDIPWRATPEEEEAVMLIVDKINDGYEVWAEVTDADHATIDAGPDDARIHHIEFDVFYK</sequence>
<dbReference type="RefSeq" id="WP_123197672.1">
    <property type="nucleotide sequence ID" value="NZ_QICB01000002.1"/>
</dbReference>
<keyword evidence="1" id="KW-1133">Transmembrane helix</keyword>
<name>A0A3N0AFQ9_9ACTN</name>
<keyword evidence="1" id="KW-0812">Transmembrane</keyword>
<evidence type="ECO:0000256" key="1">
    <source>
        <dbReference type="SAM" id="Phobius"/>
    </source>
</evidence>